<feature type="region of interest" description="Disordered" evidence="1">
    <location>
        <begin position="139"/>
        <end position="166"/>
    </location>
</feature>
<comment type="caution">
    <text evidence="2">The sequence shown here is derived from an EMBL/GenBank/DDBJ whole genome shotgun (WGS) entry which is preliminary data.</text>
</comment>
<sequence length="285" mass="31485">MSLYPQAPKKPDDFAFKLLSFPFDTLEAIGSRIANAFTSIPKQQPKEPAPAPVAERIPDITANQQYMVADRVYRTEVCGRNVSFYQYHAAQVIRISCRELRHLKPLEFTPAIAEGAALVYDIDGAIQWVRQTGLDSNSAKHAASKAPARPVKGAAKTQSPPWDVTEEPVKAKPVVQAAANAPLKIVPANGNKSVPFTGKIVSFGTTRIGGDGRKPYWTYAMTLRSETGSYEKQFIGEHLADLVTDLGLQEGQLVRLQLLGKHHFEVEVNGKMEERCRNHYAIDTL</sequence>
<dbReference type="Proteomes" id="UP001596086">
    <property type="component" value="Unassembled WGS sequence"/>
</dbReference>
<accession>A0ABW0S055</accession>
<dbReference type="EMBL" id="JBHSMZ010000014">
    <property type="protein sequence ID" value="MFC5550258.1"/>
    <property type="molecule type" value="Genomic_DNA"/>
</dbReference>
<name>A0ABW0S055_9BURK</name>
<gene>
    <name evidence="2" type="ORF">ACFPO9_17215</name>
</gene>
<keyword evidence="3" id="KW-1185">Reference proteome</keyword>
<organism evidence="2 3">
    <name type="scientific">Massilia aerilata</name>
    <dbReference type="NCBI Taxonomy" id="453817"/>
    <lineage>
        <taxon>Bacteria</taxon>
        <taxon>Pseudomonadati</taxon>
        <taxon>Pseudomonadota</taxon>
        <taxon>Betaproteobacteria</taxon>
        <taxon>Burkholderiales</taxon>
        <taxon>Oxalobacteraceae</taxon>
        <taxon>Telluria group</taxon>
        <taxon>Massilia</taxon>
    </lineage>
</organism>
<evidence type="ECO:0000313" key="2">
    <source>
        <dbReference type="EMBL" id="MFC5550258.1"/>
    </source>
</evidence>
<proteinExistence type="predicted"/>
<reference evidence="3" key="1">
    <citation type="journal article" date="2019" name="Int. J. Syst. Evol. Microbiol.">
        <title>The Global Catalogue of Microorganisms (GCM) 10K type strain sequencing project: providing services to taxonomists for standard genome sequencing and annotation.</title>
        <authorList>
            <consortium name="The Broad Institute Genomics Platform"/>
            <consortium name="The Broad Institute Genome Sequencing Center for Infectious Disease"/>
            <person name="Wu L."/>
            <person name="Ma J."/>
        </authorList>
    </citation>
    <scope>NUCLEOTIDE SEQUENCE [LARGE SCALE GENOMIC DNA]</scope>
    <source>
        <strain evidence="3">CGMCC 4.5798</strain>
    </source>
</reference>
<evidence type="ECO:0000313" key="3">
    <source>
        <dbReference type="Proteomes" id="UP001596086"/>
    </source>
</evidence>
<evidence type="ECO:0000256" key="1">
    <source>
        <dbReference type="SAM" id="MobiDB-lite"/>
    </source>
</evidence>
<dbReference type="RefSeq" id="WP_379772581.1">
    <property type="nucleotide sequence ID" value="NZ_JBHSMZ010000014.1"/>
</dbReference>
<protein>
    <submittedName>
        <fullName evidence="2">Uncharacterized protein</fullName>
    </submittedName>
</protein>